<reference evidence="2" key="1">
    <citation type="journal article" date="2019" name="Int. J. Syst. Evol. Microbiol.">
        <title>The Global Catalogue of Microorganisms (GCM) 10K type strain sequencing project: providing services to taxonomists for standard genome sequencing and annotation.</title>
        <authorList>
            <consortium name="The Broad Institute Genomics Platform"/>
            <consortium name="The Broad Institute Genome Sequencing Center for Infectious Disease"/>
            <person name="Wu L."/>
            <person name="Ma J."/>
        </authorList>
    </citation>
    <scope>NUCLEOTIDE SEQUENCE [LARGE SCALE GENOMIC DNA]</scope>
    <source>
        <strain evidence="2">KCTC 52127</strain>
    </source>
</reference>
<dbReference type="Proteomes" id="UP001597508">
    <property type="component" value="Unassembled WGS sequence"/>
</dbReference>
<comment type="caution">
    <text evidence="1">The sequence shown here is derived from an EMBL/GenBank/DDBJ whole genome shotgun (WGS) entry which is preliminary data.</text>
</comment>
<dbReference type="EMBL" id="JBHULH010000012">
    <property type="protein sequence ID" value="MFD2568785.1"/>
    <property type="molecule type" value="Genomic_DNA"/>
</dbReference>
<proteinExistence type="predicted"/>
<keyword evidence="2" id="KW-1185">Reference proteome</keyword>
<protein>
    <recommendedName>
        <fullName evidence="3">Cytochrome C</fullName>
    </recommendedName>
</protein>
<gene>
    <name evidence="1" type="ORF">ACFSRZ_15525</name>
</gene>
<accession>A0ABW5LVK2</accession>
<evidence type="ECO:0008006" key="3">
    <source>
        <dbReference type="Google" id="ProtNLM"/>
    </source>
</evidence>
<evidence type="ECO:0000313" key="1">
    <source>
        <dbReference type="EMBL" id="MFD2568785.1"/>
    </source>
</evidence>
<organism evidence="1 2">
    <name type="scientific">Pseudotenacibaculum haliotis</name>
    <dbReference type="NCBI Taxonomy" id="1862138"/>
    <lineage>
        <taxon>Bacteria</taxon>
        <taxon>Pseudomonadati</taxon>
        <taxon>Bacteroidota</taxon>
        <taxon>Flavobacteriia</taxon>
        <taxon>Flavobacteriales</taxon>
        <taxon>Flavobacteriaceae</taxon>
        <taxon>Pseudotenacibaculum</taxon>
    </lineage>
</organism>
<dbReference type="PROSITE" id="PS51257">
    <property type="entry name" value="PROKAR_LIPOPROTEIN"/>
    <property type="match status" value="1"/>
</dbReference>
<name>A0ABW5LVK2_9FLAO</name>
<dbReference type="RefSeq" id="WP_379667492.1">
    <property type="nucleotide sequence ID" value="NZ_JBHULH010000012.1"/>
</dbReference>
<evidence type="ECO:0000313" key="2">
    <source>
        <dbReference type="Proteomes" id="UP001597508"/>
    </source>
</evidence>
<sequence length="137" mass="15933">MKKLLITGVLLVFFSSCKKEKVSKEPMVYQPSEMAALMNRMYEENAKIKQQILNGETPENFPEEYLKIHTATLTDPSDRTSQFRQYSDLYLNNLRDIFETPKDSLKLEFNEVINSCIACHQTTCIGPIPRIRKLLIR</sequence>